<protein>
    <recommendedName>
        <fullName evidence="3">beta-glucosidase</fullName>
        <ecNumber evidence="3">3.2.1.21</ecNumber>
    </recommendedName>
</protein>
<accession>A0A059AB28</accession>
<proteinExistence type="inferred from homology"/>
<name>A0A059AB28_EUCGR</name>
<keyword evidence="4" id="KW-0732">Signal</keyword>
<evidence type="ECO:0000256" key="2">
    <source>
        <dbReference type="ARBA" id="ARBA00010838"/>
    </source>
</evidence>
<dbReference type="AlphaFoldDB" id="A0A059AB28"/>
<dbReference type="Pfam" id="PF00232">
    <property type="entry name" value="Glyco_hydro_1"/>
    <property type="match status" value="1"/>
</dbReference>
<dbReference type="PANTHER" id="PTHR10353">
    <property type="entry name" value="GLYCOSYL HYDROLASE"/>
    <property type="match status" value="1"/>
</dbReference>
<gene>
    <name evidence="9" type="ORF">EUGRSUZ_J00645</name>
</gene>
<dbReference type="STRING" id="71139.A0A059AB28"/>
<evidence type="ECO:0000256" key="3">
    <source>
        <dbReference type="ARBA" id="ARBA00012744"/>
    </source>
</evidence>
<dbReference type="Gene3D" id="3.20.20.80">
    <property type="entry name" value="Glycosidases"/>
    <property type="match status" value="1"/>
</dbReference>
<dbReference type="EC" id="3.2.1.21" evidence="3"/>
<dbReference type="OMA" id="FYCGDVQ"/>
<dbReference type="GO" id="GO:0008422">
    <property type="term" value="F:beta-glucosidase activity"/>
    <property type="evidence" value="ECO:0000318"/>
    <property type="project" value="GO_Central"/>
</dbReference>
<evidence type="ECO:0000256" key="6">
    <source>
        <dbReference type="ARBA" id="ARBA00023180"/>
    </source>
</evidence>
<evidence type="ECO:0000256" key="5">
    <source>
        <dbReference type="ARBA" id="ARBA00022801"/>
    </source>
</evidence>
<comment type="catalytic activity">
    <reaction evidence="1">
        <text>Hydrolysis of terminal, non-reducing beta-D-glucosyl residues with release of beta-D-glucose.</text>
        <dbReference type="EC" id="3.2.1.21"/>
    </reaction>
</comment>
<dbReference type="InParanoid" id="A0A059AB28"/>
<evidence type="ECO:0000256" key="7">
    <source>
        <dbReference type="ARBA" id="ARBA00023295"/>
    </source>
</evidence>
<dbReference type="PRINTS" id="PR00131">
    <property type="entry name" value="GLHYDRLASE1"/>
</dbReference>
<organism evidence="9">
    <name type="scientific">Eucalyptus grandis</name>
    <name type="common">Flooded gum</name>
    <dbReference type="NCBI Taxonomy" id="71139"/>
    <lineage>
        <taxon>Eukaryota</taxon>
        <taxon>Viridiplantae</taxon>
        <taxon>Streptophyta</taxon>
        <taxon>Embryophyta</taxon>
        <taxon>Tracheophyta</taxon>
        <taxon>Spermatophyta</taxon>
        <taxon>Magnoliopsida</taxon>
        <taxon>eudicotyledons</taxon>
        <taxon>Gunneridae</taxon>
        <taxon>Pentapetalae</taxon>
        <taxon>rosids</taxon>
        <taxon>malvids</taxon>
        <taxon>Myrtales</taxon>
        <taxon>Myrtaceae</taxon>
        <taxon>Myrtoideae</taxon>
        <taxon>Eucalypteae</taxon>
        <taxon>Eucalyptus</taxon>
    </lineage>
</organism>
<keyword evidence="7" id="KW-0326">Glycosidase</keyword>
<dbReference type="Gramene" id="KCW51028">
    <property type="protein sequence ID" value="KCW51028"/>
    <property type="gene ID" value="EUGRSUZ_J00645"/>
</dbReference>
<comment type="similarity">
    <text evidence="2 8">Belongs to the glycosyl hydrolase 1 family.</text>
</comment>
<sequence>MISVANMSGNIGPCAFLRETQIGNLLCLRERTTRDHLGEKMLKKVRLLKLLVVSLVVAVSGADKYSRHDFPPGFVFGAGTSAYQVEGAADQDGRTPSIFDTFAHSGIMDGATGDVACDQYHKYKEDVQLMVETGLNGYRFSISWSRLIPNGRGSINPKGLQYYNNLIDELIRKGIQPHVTLHHVDLPQALEDEYGGWIDQKIVKDFTDYADVCFRMFGDRVKYWTTFNEANVFVLAGYNIGFLPPMHCSFPFGYYHSCSKGNSSTEPYLAAHNILLAHASAARLYKKTYQDKQKGFIGFNLFSYWFIPFTNKTEDVIATQRANDFYVGWFADPLVYGDYPDVMKKNVGSRLPSFTTHESKRIKGSIDFFGINFYSVLHIKDNPEILKMDPRDYNADTAVEMIFVQDNTSSPSVEFPVIPSGLRGVLDYFRRTYGNPPIFIHENGQRTLRNATLEDWPRVKSLHGYIGALLDSVRNGSDVRGYFTWSFLDLLELLDGYQAGFGLYYVDLDDPELRRYPKLSARWYSRFLKGGIVGSDGFIELERNFSSTYSSAEVFKSYSSYVLISNSTFLVVSGVIVSGSVEVPPET</sequence>
<dbReference type="PANTHER" id="PTHR10353:SF325">
    <property type="entry name" value="BETA-GLUCOSIDASE 11-LIKE"/>
    <property type="match status" value="1"/>
</dbReference>
<keyword evidence="6" id="KW-0325">Glycoprotein</keyword>
<dbReference type="InterPro" id="IPR033132">
    <property type="entry name" value="GH_1_N_CS"/>
</dbReference>
<evidence type="ECO:0000256" key="4">
    <source>
        <dbReference type="ARBA" id="ARBA00022729"/>
    </source>
</evidence>
<dbReference type="EMBL" id="KK198762">
    <property type="protein sequence ID" value="KCW51028.1"/>
    <property type="molecule type" value="Genomic_DNA"/>
</dbReference>
<evidence type="ECO:0000313" key="9">
    <source>
        <dbReference type="EMBL" id="KCW51028.1"/>
    </source>
</evidence>
<dbReference type="PROSITE" id="PS00653">
    <property type="entry name" value="GLYCOSYL_HYDROL_F1_2"/>
    <property type="match status" value="1"/>
</dbReference>
<keyword evidence="5" id="KW-0378">Hydrolase</keyword>
<dbReference type="GO" id="GO:0005975">
    <property type="term" value="P:carbohydrate metabolic process"/>
    <property type="evidence" value="ECO:0007669"/>
    <property type="project" value="InterPro"/>
</dbReference>
<dbReference type="FunCoup" id="A0A059AB28">
    <property type="interactions" value="160"/>
</dbReference>
<dbReference type="FunFam" id="3.20.20.80:FF:000069">
    <property type="entry name" value="Beta-glucosidase 1"/>
    <property type="match status" value="1"/>
</dbReference>
<dbReference type="SUPFAM" id="SSF51445">
    <property type="entry name" value="(Trans)glycosidases"/>
    <property type="match status" value="1"/>
</dbReference>
<reference evidence="9" key="1">
    <citation type="submission" date="2013-07" db="EMBL/GenBank/DDBJ databases">
        <title>The genome of Eucalyptus grandis.</title>
        <authorList>
            <person name="Schmutz J."/>
            <person name="Hayes R."/>
            <person name="Myburg A."/>
            <person name="Tuskan G."/>
            <person name="Grattapaglia D."/>
            <person name="Rokhsar D.S."/>
        </authorList>
    </citation>
    <scope>NUCLEOTIDE SEQUENCE</scope>
    <source>
        <tissue evidence="9">Leaf extractions</tissue>
    </source>
</reference>
<evidence type="ECO:0000256" key="8">
    <source>
        <dbReference type="RuleBase" id="RU003690"/>
    </source>
</evidence>
<evidence type="ECO:0000256" key="1">
    <source>
        <dbReference type="ARBA" id="ARBA00000448"/>
    </source>
</evidence>
<dbReference type="eggNOG" id="KOG0626">
    <property type="taxonomic scope" value="Eukaryota"/>
</dbReference>
<dbReference type="InterPro" id="IPR001360">
    <property type="entry name" value="Glyco_hydro_1"/>
</dbReference>
<dbReference type="InterPro" id="IPR017853">
    <property type="entry name" value="GH"/>
</dbReference>